<accession>A0AAD6IPY1</accession>
<keyword evidence="2" id="KW-1185">Reference proteome</keyword>
<proteinExistence type="predicted"/>
<dbReference type="EMBL" id="JAQJZL010000001">
    <property type="protein sequence ID" value="KAJ6057528.1"/>
    <property type="molecule type" value="Genomic_DNA"/>
</dbReference>
<organism evidence="1 2">
    <name type="scientific">Penicillium canescens</name>
    <dbReference type="NCBI Taxonomy" id="5083"/>
    <lineage>
        <taxon>Eukaryota</taxon>
        <taxon>Fungi</taxon>
        <taxon>Dikarya</taxon>
        <taxon>Ascomycota</taxon>
        <taxon>Pezizomycotina</taxon>
        <taxon>Eurotiomycetes</taxon>
        <taxon>Eurotiomycetidae</taxon>
        <taxon>Eurotiales</taxon>
        <taxon>Aspergillaceae</taxon>
        <taxon>Penicillium</taxon>
    </lineage>
</organism>
<protein>
    <submittedName>
        <fullName evidence="1">Uncharacterized protein</fullName>
    </submittedName>
</protein>
<evidence type="ECO:0000313" key="2">
    <source>
        <dbReference type="Proteomes" id="UP001219568"/>
    </source>
</evidence>
<sequence>MEDYEALYIGENEGGWLLMYGADPRLMDIASVTSQVNQIPISPRTIEPNVFKTTMCITTFCCDLELLGGKSGVTKSGPMPDEN</sequence>
<reference evidence="1" key="1">
    <citation type="journal article" date="2023" name="IMA Fungus">
        <title>Comparative genomic study of the Penicillium genus elucidates a diverse pangenome and 15 lateral gene transfer events.</title>
        <authorList>
            <person name="Petersen C."/>
            <person name="Sorensen T."/>
            <person name="Nielsen M.R."/>
            <person name="Sondergaard T.E."/>
            <person name="Sorensen J.L."/>
            <person name="Fitzpatrick D.A."/>
            <person name="Frisvad J.C."/>
            <person name="Nielsen K.L."/>
        </authorList>
    </citation>
    <scope>NUCLEOTIDE SEQUENCE</scope>
    <source>
        <strain evidence="1">IBT 15450</strain>
    </source>
</reference>
<name>A0AAD6IPY1_PENCN</name>
<gene>
    <name evidence="1" type="ORF">N7460_000802</name>
</gene>
<evidence type="ECO:0000313" key="1">
    <source>
        <dbReference type="EMBL" id="KAJ6057528.1"/>
    </source>
</evidence>
<dbReference type="AlphaFoldDB" id="A0AAD6IPY1"/>
<reference evidence="1" key="2">
    <citation type="submission" date="2023-01" db="EMBL/GenBank/DDBJ databases">
        <authorList>
            <person name="Petersen C."/>
        </authorList>
    </citation>
    <scope>NUCLEOTIDE SEQUENCE</scope>
    <source>
        <strain evidence="1">IBT 15450</strain>
    </source>
</reference>
<dbReference type="Proteomes" id="UP001219568">
    <property type="component" value="Unassembled WGS sequence"/>
</dbReference>
<comment type="caution">
    <text evidence="1">The sequence shown here is derived from an EMBL/GenBank/DDBJ whole genome shotgun (WGS) entry which is preliminary data.</text>
</comment>